<feature type="transmembrane region" description="Helical" evidence="1">
    <location>
        <begin position="174"/>
        <end position="192"/>
    </location>
</feature>
<feature type="transmembrane region" description="Helical" evidence="1">
    <location>
        <begin position="108"/>
        <end position="125"/>
    </location>
</feature>
<dbReference type="AlphaFoldDB" id="A0A2N5DCW6"/>
<accession>A0A2N5DCW6</accession>
<proteinExistence type="predicted"/>
<keyword evidence="1" id="KW-1133">Transmembrane helix</keyword>
<reference evidence="2 3" key="1">
    <citation type="submission" date="2017-12" db="EMBL/GenBank/DDBJ databases">
        <title>The genome sequence of Caulobacter sp. 410.</title>
        <authorList>
            <person name="Gao J."/>
            <person name="Mao X."/>
            <person name="Sun J."/>
        </authorList>
    </citation>
    <scope>NUCLEOTIDE SEQUENCE [LARGE SCALE GENOMIC DNA]</scope>
    <source>
        <strain evidence="2 3">410</strain>
    </source>
</reference>
<sequence length="221" mass="24338">MGLRCLRLLEAVVWPVLAVVLPDWRDLATPLSLLFVSAVISAPVARPLIDGIPRFITGSTTLVLGMGLVWTYLAPDLIDGAWNRGFIVLALLVACRKARVFDLERRPRWALIVAAGAACLALFALDHQRILAANAELISRYADSQASASARGNAEWEAMMAAEIAHLRAADRSWWVLPTVLAVLPPVGRFVARRGLAFIRRRDVGRSRKAWFRHPANLSSD</sequence>
<dbReference type="Proteomes" id="UP000234479">
    <property type="component" value="Unassembled WGS sequence"/>
</dbReference>
<protein>
    <submittedName>
        <fullName evidence="2">Uncharacterized protein</fullName>
    </submittedName>
</protein>
<dbReference type="EMBL" id="PJRS01000028">
    <property type="protein sequence ID" value="PLR23905.1"/>
    <property type="molecule type" value="Genomic_DNA"/>
</dbReference>
<feature type="transmembrane region" description="Helical" evidence="1">
    <location>
        <begin position="80"/>
        <end position="96"/>
    </location>
</feature>
<evidence type="ECO:0000256" key="1">
    <source>
        <dbReference type="SAM" id="Phobius"/>
    </source>
</evidence>
<keyword evidence="1" id="KW-0472">Membrane</keyword>
<evidence type="ECO:0000313" key="2">
    <source>
        <dbReference type="EMBL" id="PLR23905.1"/>
    </source>
</evidence>
<feature type="transmembrane region" description="Helical" evidence="1">
    <location>
        <begin position="55"/>
        <end position="74"/>
    </location>
</feature>
<gene>
    <name evidence="2" type="ORF">SGCZBJ_15110</name>
</gene>
<organism evidence="2 3">
    <name type="scientific">Caulobacter zeae</name>
    <dbReference type="NCBI Taxonomy" id="2055137"/>
    <lineage>
        <taxon>Bacteria</taxon>
        <taxon>Pseudomonadati</taxon>
        <taxon>Pseudomonadota</taxon>
        <taxon>Alphaproteobacteria</taxon>
        <taxon>Caulobacterales</taxon>
        <taxon>Caulobacteraceae</taxon>
        <taxon>Caulobacter</taxon>
    </lineage>
</organism>
<evidence type="ECO:0000313" key="3">
    <source>
        <dbReference type="Proteomes" id="UP000234479"/>
    </source>
</evidence>
<comment type="caution">
    <text evidence="2">The sequence shown here is derived from an EMBL/GenBank/DDBJ whole genome shotgun (WGS) entry which is preliminary data.</text>
</comment>
<name>A0A2N5DCW6_9CAUL</name>
<keyword evidence="1" id="KW-0812">Transmembrane</keyword>
<keyword evidence="3" id="KW-1185">Reference proteome</keyword>